<proteinExistence type="predicted"/>
<dbReference type="Pfam" id="PF00574">
    <property type="entry name" value="CLP_protease"/>
    <property type="match status" value="1"/>
</dbReference>
<evidence type="ECO:0000313" key="1">
    <source>
        <dbReference type="EMBL" id="CAL2108188.1"/>
    </source>
</evidence>
<reference evidence="1 2" key="1">
    <citation type="submission" date="2024-05" db="EMBL/GenBank/DDBJ databases">
        <authorList>
            <person name="Duchaud E."/>
        </authorList>
    </citation>
    <scope>NUCLEOTIDE SEQUENCE [LARGE SCALE GENOMIC DNA]</scope>
    <source>
        <strain evidence="1">Ena-SAMPLE-TAB-13-05-2024-13:56:06:370-140305</strain>
    </source>
</reference>
<keyword evidence="1" id="KW-0645">Protease</keyword>
<protein>
    <submittedName>
        <fullName evidence="1">ATP-dependent Clp protease, protease subunit</fullName>
        <ecNumber evidence="1">3.4.21.92</ecNumber>
    </submittedName>
</protein>
<evidence type="ECO:0000313" key="2">
    <source>
        <dbReference type="Proteomes" id="UP001497602"/>
    </source>
</evidence>
<comment type="caution">
    <text evidence="1">The sequence shown here is derived from an EMBL/GenBank/DDBJ whole genome shotgun (WGS) entry which is preliminary data.</text>
</comment>
<dbReference type="InterPro" id="IPR023562">
    <property type="entry name" value="ClpP/TepA"/>
</dbReference>
<sequence>MYQSGIFAVNYAIAAIAEKYPLTITASTKEKVAHFVIDGVISQNNKTIKDFTTKVDSYIKSGIKEAYVKIKSPGGDVFVANEIKNALQKFTDGAKGEGGVIVASAATYIAMHLKEFRMPKNGQWMWHKPSGNFNGNENEIASKLQLLKNITAEYKETYATKSVHSKEEIEKLWTSGDVWLTAQEATDQKFITGLLPDINISAQDNELIAAFGSPKAPKIDKDKLKPKKMEELVLIAQSLGLKKEATLSDVLKAVADLKQSALDNETAFTALKKKLEETEQEESQNLIAQLKEKKLVGDIQAKVYEDLFAKDFSNTKKIVASLLGTVKAPKEETSTDEKLQAYLDDLNIKSKGGSKLNPNDLTFEELSKNHSQLLAQIQKEEPEVFTKLLDEYNQS</sequence>
<accession>A0ABP1FCV1</accession>
<dbReference type="CDD" id="cd07016">
    <property type="entry name" value="S14_ClpP_1"/>
    <property type="match status" value="1"/>
</dbReference>
<dbReference type="RefSeq" id="WP_348739749.1">
    <property type="nucleotide sequence ID" value="NZ_CAXJRC010000043.1"/>
</dbReference>
<dbReference type="GO" id="GO:0006508">
    <property type="term" value="P:proteolysis"/>
    <property type="evidence" value="ECO:0007669"/>
    <property type="project" value="UniProtKB-KW"/>
</dbReference>
<gene>
    <name evidence="1" type="ORF">T190115A13A_60183</name>
</gene>
<keyword evidence="2" id="KW-1185">Reference proteome</keyword>
<keyword evidence="1" id="KW-0378">Hydrolase</keyword>
<dbReference type="Gene3D" id="3.90.226.10">
    <property type="entry name" value="2-enoyl-CoA Hydratase, Chain A, domain 1"/>
    <property type="match status" value="1"/>
</dbReference>
<dbReference type="Proteomes" id="UP001497602">
    <property type="component" value="Unassembled WGS sequence"/>
</dbReference>
<dbReference type="SUPFAM" id="SSF52096">
    <property type="entry name" value="ClpP/crotonase"/>
    <property type="match status" value="1"/>
</dbReference>
<dbReference type="EC" id="3.4.21.92" evidence="1"/>
<organism evidence="1 2">
    <name type="scientific">Tenacibaculum vairaonense</name>
    <dbReference type="NCBI Taxonomy" id="3137860"/>
    <lineage>
        <taxon>Bacteria</taxon>
        <taxon>Pseudomonadati</taxon>
        <taxon>Bacteroidota</taxon>
        <taxon>Flavobacteriia</taxon>
        <taxon>Flavobacteriales</taxon>
        <taxon>Flavobacteriaceae</taxon>
        <taxon>Tenacibaculum</taxon>
    </lineage>
</organism>
<dbReference type="InterPro" id="IPR029045">
    <property type="entry name" value="ClpP/crotonase-like_dom_sf"/>
</dbReference>
<dbReference type="EMBL" id="CAXJRC010000043">
    <property type="protein sequence ID" value="CAL2108188.1"/>
    <property type="molecule type" value="Genomic_DNA"/>
</dbReference>
<name>A0ABP1FCV1_9FLAO</name>
<dbReference type="GO" id="GO:0004252">
    <property type="term" value="F:serine-type endopeptidase activity"/>
    <property type="evidence" value="ECO:0007669"/>
    <property type="project" value="UniProtKB-EC"/>
</dbReference>